<dbReference type="AlphaFoldDB" id="A0A5N0ENE6"/>
<evidence type="ECO:0000256" key="1">
    <source>
        <dbReference type="SAM" id="SignalP"/>
    </source>
</evidence>
<gene>
    <name evidence="4" type="ORF">F3087_00195</name>
</gene>
<organism evidence="4 5">
    <name type="scientific">Nocardia colli</name>
    <dbReference type="NCBI Taxonomy" id="2545717"/>
    <lineage>
        <taxon>Bacteria</taxon>
        <taxon>Bacillati</taxon>
        <taxon>Actinomycetota</taxon>
        <taxon>Actinomycetes</taxon>
        <taxon>Mycobacteriales</taxon>
        <taxon>Nocardiaceae</taxon>
        <taxon>Nocardia</taxon>
    </lineage>
</organism>
<dbReference type="RefSeq" id="WP_150399723.1">
    <property type="nucleotide sequence ID" value="NZ_VXLC01000001.1"/>
</dbReference>
<accession>A0A5N0ENE6</accession>
<keyword evidence="5" id="KW-1185">Reference proteome</keyword>
<reference evidence="4 5" key="1">
    <citation type="submission" date="2019-09" db="EMBL/GenBank/DDBJ databases">
        <authorList>
            <person name="Wang X."/>
        </authorList>
    </citation>
    <scope>NUCLEOTIDE SEQUENCE [LARGE SCALE GENOMIC DNA]</scope>
    <source>
        <strain evidence="4 5">CICC 11023</strain>
    </source>
</reference>
<keyword evidence="1" id="KW-0732">Signal</keyword>
<evidence type="ECO:0008006" key="6">
    <source>
        <dbReference type="Google" id="ProtNLM"/>
    </source>
</evidence>
<proteinExistence type="predicted"/>
<protein>
    <recommendedName>
        <fullName evidence="6">ABC transporter substrate-binding protein</fullName>
    </recommendedName>
</protein>
<dbReference type="InterPro" id="IPR056463">
    <property type="entry name" value="DUF7373_C"/>
</dbReference>
<evidence type="ECO:0000259" key="3">
    <source>
        <dbReference type="Pfam" id="PF24092"/>
    </source>
</evidence>
<dbReference type="PROSITE" id="PS51257">
    <property type="entry name" value="PROKAR_LIPOPROTEIN"/>
    <property type="match status" value="1"/>
</dbReference>
<evidence type="ECO:0000313" key="4">
    <source>
        <dbReference type="EMBL" id="KAA8889804.1"/>
    </source>
</evidence>
<dbReference type="OrthoDB" id="4528516at2"/>
<evidence type="ECO:0000259" key="2">
    <source>
        <dbReference type="Pfam" id="PF24088"/>
    </source>
</evidence>
<feature type="domain" description="DUF7373" evidence="2">
    <location>
        <begin position="63"/>
        <end position="251"/>
    </location>
</feature>
<dbReference type="InterPro" id="IPR055797">
    <property type="entry name" value="DUF7373"/>
</dbReference>
<comment type="caution">
    <text evidence="4">The sequence shown here is derived from an EMBL/GenBank/DDBJ whole genome shotgun (WGS) entry which is preliminary data.</text>
</comment>
<feature type="signal peptide" evidence="1">
    <location>
        <begin position="1"/>
        <end position="24"/>
    </location>
</feature>
<dbReference type="EMBL" id="VXLC01000001">
    <property type="protein sequence ID" value="KAA8889804.1"/>
    <property type="molecule type" value="Genomic_DNA"/>
</dbReference>
<feature type="domain" description="DUF7373" evidence="3">
    <location>
        <begin position="258"/>
        <end position="401"/>
    </location>
</feature>
<dbReference type="Pfam" id="PF24092">
    <property type="entry name" value="DUF7373_C"/>
    <property type="match status" value="1"/>
</dbReference>
<name>A0A5N0ENE6_9NOCA</name>
<dbReference type="Pfam" id="PF24088">
    <property type="entry name" value="DUF7373"/>
    <property type="match status" value="1"/>
</dbReference>
<feature type="chain" id="PRO_5024452709" description="ABC transporter substrate-binding protein" evidence="1">
    <location>
        <begin position="25"/>
        <end position="405"/>
    </location>
</feature>
<sequence>MNWNTRVATALLVVLATAAAGGCAAEVQGTSVSSEIDVRALDTGKFPTTPPKIASRLDDLGYARLEAARLADAVLSPHEVDPKYSVGASARVHTDAQSVAQYLAEPAIPVLQNHGFVLGFSTGSAEDVPPLTDPAAGVRQRDGLTVTVSRFPDAAAAKAAAAELDAVDLGLNPENAPVGLPKYPDARAHWRPAFPTLGSTTPHGNYVISVLAEARTADIDRLVDATQKYLAAEVAELDKFSATPIGKFNTLHQDPDGLLVRVIQDKGVVPAPDGQGEVVLTLRGYLNYVQDQAGRLPVLRKAGVDRIAVTPNAFGFRATDDAAAARFVTESAELGNAADRRAVDPPVDVPSAACVQDYVAPKEAQFRCFVSYRRYAALVLGGRLWETQQRAAAQYALLANESGER</sequence>
<dbReference type="Proteomes" id="UP000323876">
    <property type="component" value="Unassembled WGS sequence"/>
</dbReference>
<evidence type="ECO:0000313" key="5">
    <source>
        <dbReference type="Proteomes" id="UP000323876"/>
    </source>
</evidence>